<sequence length="126" mass="14684">MTQSLDFIRNEQEIHMPIWETIPVTDQPTLTLERWSIYELPDGDRHLVGWAIENREGRVSSRIEQFDISTMCGVTSTGRVYKLDGRPGLNMDAEYTWNNWRAINDVESFVNVSQVVWAEHENELSN</sequence>
<comment type="caution">
    <text evidence="1">The sequence shown here is derived from an EMBL/GenBank/DDBJ whole genome shotgun (WGS) entry which is preliminary data.</text>
</comment>
<name>A0ABX0MCH5_9BURK</name>
<evidence type="ECO:0000313" key="2">
    <source>
        <dbReference type="Proteomes" id="UP000819052"/>
    </source>
</evidence>
<keyword evidence="2" id="KW-1185">Reference proteome</keyword>
<gene>
    <name evidence="1" type="ORF">F1609_32690</name>
</gene>
<reference evidence="1 2" key="1">
    <citation type="submission" date="2019-09" db="EMBL/GenBank/DDBJ databases">
        <title>Taxonomy of Antarctic Massilia spp.: description of Massilia rubra sp. nov., Massilia aquatica sp. nov., Massilia mucilaginosa sp. nov., Massilia frigida sp. nov. isolated from streams, lakes and regoliths.</title>
        <authorList>
            <person name="Holochova P."/>
            <person name="Sedlacek I."/>
            <person name="Kralova S."/>
            <person name="Maslanova I."/>
            <person name="Busse H.-J."/>
            <person name="Stankova E."/>
            <person name="Vrbovska V."/>
            <person name="Kovarovic V."/>
            <person name="Bartak M."/>
            <person name="Svec P."/>
            <person name="Pantucek R."/>
        </authorList>
    </citation>
    <scope>NUCLEOTIDE SEQUENCE [LARGE SCALE GENOMIC DNA]</scope>
    <source>
        <strain evidence="1 2">CCM 8693</strain>
    </source>
</reference>
<evidence type="ECO:0000313" key="1">
    <source>
        <dbReference type="EMBL" id="NHZ44870.1"/>
    </source>
</evidence>
<accession>A0ABX0MCH5</accession>
<dbReference type="EMBL" id="VVIW01000043">
    <property type="protein sequence ID" value="NHZ44870.1"/>
    <property type="molecule type" value="Genomic_DNA"/>
</dbReference>
<evidence type="ECO:0008006" key="3">
    <source>
        <dbReference type="Google" id="ProtNLM"/>
    </source>
</evidence>
<dbReference type="Proteomes" id="UP000819052">
    <property type="component" value="Unassembled WGS sequence"/>
</dbReference>
<protein>
    <recommendedName>
        <fullName evidence="3">YopX protein domain-containing protein</fullName>
    </recommendedName>
</protein>
<organism evidence="1 2">
    <name type="scientific">Massilia aquatica</name>
    <dbReference type="NCBI Taxonomy" id="2609000"/>
    <lineage>
        <taxon>Bacteria</taxon>
        <taxon>Pseudomonadati</taxon>
        <taxon>Pseudomonadota</taxon>
        <taxon>Betaproteobacteria</taxon>
        <taxon>Burkholderiales</taxon>
        <taxon>Oxalobacteraceae</taxon>
        <taxon>Telluria group</taxon>
        <taxon>Massilia</taxon>
    </lineage>
</organism>
<proteinExistence type="predicted"/>
<dbReference type="RefSeq" id="WP_167081948.1">
    <property type="nucleotide sequence ID" value="NZ_VVIW01000043.1"/>
</dbReference>